<dbReference type="EMBL" id="CAADRP010001648">
    <property type="protein sequence ID" value="VFU46590.1"/>
    <property type="molecule type" value="Genomic_DNA"/>
</dbReference>
<keyword evidence="3" id="KW-0804">Transcription</keyword>
<dbReference type="GO" id="GO:0005634">
    <property type="term" value="C:nucleus"/>
    <property type="evidence" value="ECO:0007669"/>
    <property type="project" value="UniProtKB-SubCell"/>
</dbReference>
<comment type="caution">
    <text evidence="5">Lacks conserved residue(s) required for the propagation of feature annotation.</text>
</comment>
<evidence type="ECO:0000256" key="6">
    <source>
        <dbReference type="SAM" id="MobiDB-lite"/>
    </source>
</evidence>
<feature type="region of interest" description="Disordered" evidence="6">
    <location>
        <begin position="80"/>
        <end position="103"/>
    </location>
</feature>
<sequence length="512" mass="57029">MVRFQPARGWASAVKKAKNENSQQPLNPHHKIHNTVTSPSPLFIGLKIGLLFVRTPLTLLFSFDCDSYTATLSDSQECYSSTDNLSTVSPSRNSSIESNSYFNRPSPSVDCRLESLQIFSGSSSSLQDASSSQNIKHALQELETALMGPDDDEDLSTSNTSPGESAGHSHQIRNQGLDPGQRQLGEGDHVEKRRKSMEEVSVHGIPPGDLKQLLIACAKALAENNVNGFDKLIEKARSVGAEGKDLLSYMHILYEICPYLKFGYMAANGAIAEACRNEDRIHIIDFQIAQGTQWMTLLQALAARPGGAPHVRITGIDDPAVAGRLRAISDKFNIPVEFHGVPVFAPDVTKETLDVRPGEALAVNFPCSSHTPDEKTLNITAMFESIDVTLPRDRKERISVEQHCLARDMVNVIACEGKERVERHELFRKWKSRFMMAGFEQYPLSSYVNSVIRSLLRTYSEHYTLVEKDEAMLLGWKDRSLFLLILPFYGLGSMELRAVPLNPYRILVSHRL</sequence>
<keyword evidence="2" id="KW-0805">Transcription regulation</keyword>
<feature type="region of interest" description="Disordered" evidence="6">
    <location>
        <begin position="148"/>
        <end position="202"/>
    </location>
</feature>
<dbReference type="Pfam" id="PF03514">
    <property type="entry name" value="GRAS"/>
    <property type="match status" value="2"/>
</dbReference>
<proteinExistence type="inferred from homology"/>
<dbReference type="AlphaFoldDB" id="A0A6N2LYK8"/>
<dbReference type="PROSITE" id="PS50985">
    <property type="entry name" value="GRAS"/>
    <property type="match status" value="1"/>
</dbReference>
<evidence type="ECO:0000256" key="1">
    <source>
        <dbReference type="ARBA" id="ARBA00004123"/>
    </source>
</evidence>
<comment type="subcellular location">
    <subcellularLocation>
        <location evidence="1">Nucleus</location>
    </subcellularLocation>
</comment>
<evidence type="ECO:0000256" key="2">
    <source>
        <dbReference type="ARBA" id="ARBA00023015"/>
    </source>
</evidence>
<feature type="compositionally biased region" description="Low complexity" evidence="6">
    <location>
        <begin position="89"/>
        <end position="100"/>
    </location>
</feature>
<dbReference type="InterPro" id="IPR005202">
    <property type="entry name" value="TF_GRAS"/>
</dbReference>
<protein>
    <submittedName>
        <fullName evidence="7">Uncharacterized protein</fullName>
    </submittedName>
</protein>
<accession>A0A6N2LYK8</accession>
<evidence type="ECO:0000256" key="3">
    <source>
        <dbReference type="ARBA" id="ARBA00023163"/>
    </source>
</evidence>
<evidence type="ECO:0000256" key="5">
    <source>
        <dbReference type="PROSITE-ProRule" id="PRU01191"/>
    </source>
</evidence>
<reference evidence="7" key="1">
    <citation type="submission" date="2019-03" db="EMBL/GenBank/DDBJ databases">
        <authorList>
            <person name="Mank J."/>
            <person name="Almeida P."/>
        </authorList>
    </citation>
    <scope>NUCLEOTIDE SEQUENCE</scope>
    <source>
        <strain evidence="7">78183</strain>
    </source>
</reference>
<gene>
    <name evidence="7" type="ORF">SVIM_LOCUS296137</name>
</gene>
<evidence type="ECO:0000256" key="4">
    <source>
        <dbReference type="ARBA" id="ARBA00023242"/>
    </source>
</evidence>
<organism evidence="7">
    <name type="scientific">Salix viminalis</name>
    <name type="common">Common osier</name>
    <name type="synonym">Basket willow</name>
    <dbReference type="NCBI Taxonomy" id="40686"/>
    <lineage>
        <taxon>Eukaryota</taxon>
        <taxon>Viridiplantae</taxon>
        <taxon>Streptophyta</taxon>
        <taxon>Embryophyta</taxon>
        <taxon>Tracheophyta</taxon>
        <taxon>Spermatophyta</taxon>
        <taxon>Magnoliopsida</taxon>
        <taxon>eudicotyledons</taxon>
        <taxon>Gunneridae</taxon>
        <taxon>Pentapetalae</taxon>
        <taxon>rosids</taxon>
        <taxon>fabids</taxon>
        <taxon>Malpighiales</taxon>
        <taxon>Salicaceae</taxon>
        <taxon>Saliceae</taxon>
        <taxon>Salix</taxon>
    </lineage>
</organism>
<evidence type="ECO:0000313" key="7">
    <source>
        <dbReference type="EMBL" id="VFU46590.1"/>
    </source>
</evidence>
<dbReference type="PANTHER" id="PTHR31636">
    <property type="entry name" value="OSJNBA0084A10.13 PROTEIN-RELATED"/>
    <property type="match status" value="1"/>
</dbReference>
<feature type="region of interest" description="SAW" evidence="5">
    <location>
        <begin position="414"/>
        <end position="488"/>
    </location>
</feature>
<feature type="compositionally biased region" description="Basic and acidic residues" evidence="6">
    <location>
        <begin position="185"/>
        <end position="201"/>
    </location>
</feature>
<feature type="short sequence motif" description="VHIID" evidence="5">
    <location>
        <begin position="281"/>
        <end position="285"/>
    </location>
</feature>
<comment type="similarity">
    <text evidence="5">Belongs to the GRAS family.</text>
</comment>
<feature type="region of interest" description="Disordered" evidence="6">
    <location>
        <begin position="1"/>
        <end position="30"/>
    </location>
</feature>
<name>A0A6N2LYK8_SALVM</name>
<keyword evidence="4" id="KW-0539">Nucleus</keyword>